<keyword evidence="6 7" id="KW-0676">Redox-active center</keyword>
<feature type="domain" description="Thioredoxin-like fold" evidence="9">
    <location>
        <begin position="107"/>
        <end position="227"/>
    </location>
</feature>
<evidence type="ECO:0000256" key="3">
    <source>
        <dbReference type="ARBA" id="ARBA00022729"/>
    </source>
</evidence>
<dbReference type="Gene3D" id="3.10.450.70">
    <property type="entry name" value="Disulphide bond isomerase, DsbC/G, N-terminal"/>
    <property type="match status" value="1"/>
</dbReference>
<dbReference type="GO" id="GO:0042597">
    <property type="term" value="C:periplasmic space"/>
    <property type="evidence" value="ECO:0007669"/>
    <property type="project" value="UniProtKB-SubCell"/>
</dbReference>
<evidence type="ECO:0000256" key="1">
    <source>
        <dbReference type="ARBA" id="ARBA00004418"/>
    </source>
</evidence>
<keyword evidence="5" id="KW-1015">Disulfide bond</keyword>
<feature type="domain" description="Disulphide bond isomerase DsbC/G N-terminal" evidence="8">
    <location>
        <begin position="17"/>
        <end position="83"/>
    </location>
</feature>
<evidence type="ECO:0000259" key="8">
    <source>
        <dbReference type="Pfam" id="PF10411"/>
    </source>
</evidence>
<dbReference type="RefSeq" id="WP_166012830.1">
    <property type="nucleotide sequence ID" value="NZ_CP049801.1"/>
</dbReference>
<dbReference type="Proteomes" id="UP000502297">
    <property type="component" value="Chromosome"/>
</dbReference>
<dbReference type="SUPFAM" id="SSF52833">
    <property type="entry name" value="Thioredoxin-like"/>
    <property type="match status" value="1"/>
</dbReference>
<proteinExistence type="inferred from homology"/>
<dbReference type="InterPro" id="IPR018950">
    <property type="entry name" value="DiS-bond_isomerase_DsbC/G_N"/>
</dbReference>
<feature type="signal peptide" evidence="7">
    <location>
        <begin position="1"/>
        <end position="20"/>
    </location>
</feature>
<keyword evidence="3 7" id="KW-0732">Signal</keyword>
<dbReference type="InterPro" id="IPR009094">
    <property type="entry name" value="DiS-bond_isomerase_DsbC/G_N_sf"/>
</dbReference>
<dbReference type="Pfam" id="PF10411">
    <property type="entry name" value="DsbC_N"/>
    <property type="match status" value="1"/>
</dbReference>
<dbReference type="InterPro" id="IPR012336">
    <property type="entry name" value="Thioredoxin-like_fold"/>
</dbReference>
<feature type="chain" id="PRO_5026376409" description="Thiol:disulfide interchange protein" evidence="7">
    <location>
        <begin position="21"/>
        <end position="233"/>
    </location>
</feature>
<dbReference type="PROSITE" id="PS00194">
    <property type="entry name" value="THIOREDOXIN_1"/>
    <property type="match status" value="1"/>
</dbReference>
<dbReference type="Pfam" id="PF13098">
    <property type="entry name" value="Thioredoxin_2"/>
    <property type="match status" value="1"/>
</dbReference>
<dbReference type="KEGG" id="asha:G8E00_00055"/>
<accession>A0A6G8RRC5</accession>
<evidence type="ECO:0000313" key="10">
    <source>
        <dbReference type="EMBL" id="QIO04461.1"/>
    </source>
</evidence>
<comment type="similarity">
    <text evidence="2 7">Belongs to the thioredoxin family. DsbC subfamily.</text>
</comment>
<evidence type="ECO:0000313" key="11">
    <source>
        <dbReference type="Proteomes" id="UP000502297"/>
    </source>
</evidence>
<evidence type="ECO:0000256" key="7">
    <source>
        <dbReference type="RuleBase" id="RU364038"/>
    </source>
</evidence>
<sequence>MLKKILMLSLGLAMASSSFANVDSVKAKLTQQFPNLQVKDLKATEMKGMYSGVLDNDVVYVNEDAQHVFIGSMIRIKDKHNLTKDLVIQNNTIDFKKLPLQDAIKTVKGTGKHVLAVFSDPNCPYCKKLDSELASLKDVTIYTFMYPIKNQSVVPSKKVWCSPNKDYAWNKLIQNGTQPAAGYDCINPIDRNLQLGRTLGIQGTPAIVFSNGFKVTGAYPATEIEKIWKEFGL</sequence>
<comment type="function">
    <text evidence="7">Required for disulfide bond formation in some periplasmic proteins. Acts by transferring its disulfide bond to other proteins and is reduced in the process.</text>
</comment>
<comment type="subcellular location">
    <subcellularLocation>
        <location evidence="1 7">Periplasm</location>
    </subcellularLocation>
</comment>
<dbReference type="InterPro" id="IPR033954">
    <property type="entry name" value="DiS-bond_Isoase_DsbC/G"/>
</dbReference>
<reference evidence="10 11" key="1">
    <citation type="submission" date="2020-03" db="EMBL/GenBank/DDBJ databases">
        <authorList>
            <person name="Zhu W."/>
        </authorList>
    </citation>
    <scope>NUCLEOTIDE SEQUENCE [LARGE SCALE GENOMIC DNA]</scope>
    <source>
        <strain evidence="10 11">323-1</strain>
    </source>
</reference>
<name>A0A6G8RRC5_9GAMM</name>
<dbReference type="CDD" id="cd03020">
    <property type="entry name" value="DsbA_DsbC_DsbG"/>
    <property type="match status" value="1"/>
</dbReference>
<evidence type="ECO:0000256" key="6">
    <source>
        <dbReference type="ARBA" id="ARBA00023284"/>
    </source>
</evidence>
<dbReference type="InterPro" id="IPR051470">
    <property type="entry name" value="Thiol:disulfide_interchange"/>
</dbReference>
<evidence type="ECO:0000256" key="2">
    <source>
        <dbReference type="ARBA" id="ARBA00009813"/>
    </source>
</evidence>
<gene>
    <name evidence="10" type="ORF">G8E00_00055</name>
</gene>
<dbReference type="PANTHER" id="PTHR35272:SF3">
    <property type="entry name" value="THIOL:DISULFIDE INTERCHANGE PROTEIN DSBC"/>
    <property type="match status" value="1"/>
</dbReference>
<dbReference type="InterPro" id="IPR017937">
    <property type="entry name" value="Thioredoxin_CS"/>
</dbReference>
<dbReference type="AlphaFoldDB" id="A0A6G8RRC5"/>
<dbReference type="SUPFAM" id="SSF54423">
    <property type="entry name" value="DsbC/DsbG N-terminal domain-like"/>
    <property type="match status" value="1"/>
</dbReference>
<evidence type="ECO:0000259" key="9">
    <source>
        <dbReference type="Pfam" id="PF13098"/>
    </source>
</evidence>
<evidence type="ECO:0000256" key="4">
    <source>
        <dbReference type="ARBA" id="ARBA00022764"/>
    </source>
</evidence>
<protein>
    <recommendedName>
        <fullName evidence="7">Thiol:disulfide interchange protein</fullName>
    </recommendedName>
</protein>
<evidence type="ECO:0000256" key="5">
    <source>
        <dbReference type="ARBA" id="ARBA00023157"/>
    </source>
</evidence>
<dbReference type="EMBL" id="CP049801">
    <property type="protein sequence ID" value="QIO04461.1"/>
    <property type="molecule type" value="Genomic_DNA"/>
</dbReference>
<dbReference type="Gene3D" id="3.40.30.10">
    <property type="entry name" value="Glutaredoxin"/>
    <property type="match status" value="1"/>
</dbReference>
<dbReference type="InterPro" id="IPR036249">
    <property type="entry name" value="Thioredoxin-like_sf"/>
</dbReference>
<organism evidence="10 11">
    <name type="scientific">Acinetobacter shaoyimingii</name>
    <dbReference type="NCBI Taxonomy" id="2715164"/>
    <lineage>
        <taxon>Bacteria</taxon>
        <taxon>Pseudomonadati</taxon>
        <taxon>Pseudomonadota</taxon>
        <taxon>Gammaproteobacteria</taxon>
        <taxon>Moraxellales</taxon>
        <taxon>Moraxellaceae</taxon>
        <taxon>Acinetobacter</taxon>
    </lineage>
</organism>
<dbReference type="PANTHER" id="PTHR35272">
    <property type="entry name" value="THIOL:DISULFIDE INTERCHANGE PROTEIN DSBC-RELATED"/>
    <property type="match status" value="1"/>
</dbReference>
<keyword evidence="4 7" id="KW-0574">Periplasm</keyword>
<keyword evidence="11" id="KW-1185">Reference proteome</keyword>